<feature type="active site" description="Proton donor" evidence="3">
    <location>
        <position position="98"/>
    </location>
</feature>
<comment type="caution">
    <text evidence="5">The sequence shown here is derived from an EMBL/GenBank/DDBJ whole genome shotgun (WGS) entry which is preliminary data.</text>
</comment>
<dbReference type="EC" id="5.3.1.6" evidence="5"/>
<feature type="active site" description="Proton acceptor" evidence="3">
    <location>
        <position position="65"/>
    </location>
</feature>
<dbReference type="Proteomes" id="UP000823894">
    <property type="component" value="Unassembled WGS sequence"/>
</dbReference>
<dbReference type="NCBIfam" id="NF004051">
    <property type="entry name" value="PRK05571.1"/>
    <property type="match status" value="1"/>
</dbReference>
<dbReference type="NCBIfam" id="TIGR01120">
    <property type="entry name" value="rpiB"/>
    <property type="match status" value="1"/>
</dbReference>
<feature type="binding site" evidence="4">
    <location>
        <position position="132"/>
    </location>
    <ligand>
        <name>D-ribulose 5-phosphate</name>
        <dbReference type="ChEBI" id="CHEBI:58121"/>
    </ligand>
</feature>
<feature type="binding site" evidence="4">
    <location>
        <position position="109"/>
    </location>
    <ligand>
        <name>D-ribulose 5-phosphate</name>
        <dbReference type="ChEBI" id="CHEBI:58121"/>
    </ligand>
</feature>
<evidence type="ECO:0000256" key="1">
    <source>
        <dbReference type="ARBA" id="ARBA00008754"/>
    </source>
</evidence>
<dbReference type="InterPro" id="IPR036569">
    <property type="entry name" value="RpiB_LacA_LacB_sf"/>
</dbReference>
<feature type="binding site" evidence="4">
    <location>
        <position position="136"/>
    </location>
    <ligand>
        <name>D-ribulose 5-phosphate</name>
        <dbReference type="ChEBI" id="CHEBI:58121"/>
    </ligand>
</feature>
<evidence type="ECO:0000313" key="5">
    <source>
        <dbReference type="EMBL" id="HJC37749.1"/>
    </source>
</evidence>
<reference evidence="5" key="1">
    <citation type="journal article" date="2021" name="PeerJ">
        <title>Extensive microbial diversity within the chicken gut microbiome revealed by metagenomics and culture.</title>
        <authorList>
            <person name="Gilroy R."/>
            <person name="Ravi A."/>
            <person name="Getino M."/>
            <person name="Pursley I."/>
            <person name="Horton D.L."/>
            <person name="Alikhan N.F."/>
            <person name="Baker D."/>
            <person name="Gharbi K."/>
            <person name="Hall N."/>
            <person name="Watson M."/>
            <person name="Adriaenssens E.M."/>
            <person name="Foster-Nyarko E."/>
            <person name="Jarju S."/>
            <person name="Secka A."/>
            <person name="Antonio M."/>
            <person name="Oren A."/>
            <person name="Chaudhuri R.R."/>
            <person name="La Ragione R."/>
            <person name="Hildebrand F."/>
            <person name="Pallen M.J."/>
        </authorList>
    </citation>
    <scope>NUCLEOTIDE SEQUENCE</scope>
    <source>
        <strain evidence="5">ChiGjej1B1-1692</strain>
    </source>
</reference>
<dbReference type="PIRSF" id="PIRSF005384">
    <property type="entry name" value="RpiB_LacA_B"/>
    <property type="match status" value="1"/>
</dbReference>
<evidence type="ECO:0000256" key="4">
    <source>
        <dbReference type="PIRSR" id="PIRSR005384-2"/>
    </source>
</evidence>
<dbReference type="GO" id="GO:0009052">
    <property type="term" value="P:pentose-phosphate shunt, non-oxidative branch"/>
    <property type="evidence" value="ECO:0007669"/>
    <property type="project" value="TreeGrafter"/>
</dbReference>
<dbReference type="AlphaFoldDB" id="A0A9D2NVG4"/>
<dbReference type="PANTHER" id="PTHR30345:SF0">
    <property type="entry name" value="DNA DAMAGE-REPAIR_TOLERATION PROTEIN DRT102"/>
    <property type="match status" value="1"/>
</dbReference>
<dbReference type="GO" id="GO:0004751">
    <property type="term" value="F:ribose-5-phosphate isomerase activity"/>
    <property type="evidence" value="ECO:0007669"/>
    <property type="project" value="UniProtKB-EC"/>
</dbReference>
<feature type="binding site" evidence="4">
    <location>
        <position position="99"/>
    </location>
    <ligand>
        <name>D-ribulose 5-phosphate</name>
        <dbReference type="ChEBI" id="CHEBI:58121"/>
    </ligand>
</feature>
<feature type="binding site" evidence="4">
    <location>
        <begin position="8"/>
        <end position="9"/>
    </location>
    <ligand>
        <name>D-ribulose 5-phosphate</name>
        <dbReference type="ChEBI" id="CHEBI:58121"/>
    </ligand>
</feature>
<dbReference type="InterPro" id="IPR004785">
    <property type="entry name" value="RpiB"/>
</dbReference>
<protein>
    <submittedName>
        <fullName evidence="5">Ribose 5-phosphate isomerase B</fullName>
        <ecNumber evidence="5">5.3.1.6</ecNumber>
    </submittedName>
</protein>
<dbReference type="InterPro" id="IPR003500">
    <property type="entry name" value="RpiB_LacA_LacB"/>
</dbReference>
<dbReference type="PANTHER" id="PTHR30345">
    <property type="entry name" value="RIBOSE-5-PHOSPHATE ISOMERASE B"/>
    <property type="match status" value="1"/>
</dbReference>
<reference evidence="5" key="2">
    <citation type="submission" date="2021-04" db="EMBL/GenBank/DDBJ databases">
        <authorList>
            <person name="Gilroy R."/>
        </authorList>
    </citation>
    <scope>NUCLEOTIDE SEQUENCE</scope>
    <source>
        <strain evidence="5">ChiGjej1B1-1692</strain>
    </source>
</reference>
<accession>A0A9D2NVG4</accession>
<name>A0A9D2NVG4_9FIRM</name>
<keyword evidence="2 5" id="KW-0413">Isomerase</keyword>
<evidence type="ECO:0000313" key="6">
    <source>
        <dbReference type="Proteomes" id="UP000823894"/>
    </source>
</evidence>
<feature type="binding site" evidence="4">
    <location>
        <begin position="66"/>
        <end position="70"/>
    </location>
    <ligand>
        <name>D-ribulose 5-phosphate</name>
        <dbReference type="ChEBI" id="CHEBI:58121"/>
    </ligand>
</feature>
<dbReference type="EMBL" id="DWWK01000018">
    <property type="protein sequence ID" value="HJC37749.1"/>
    <property type="molecule type" value="Genomic_DNA"/>
</dbReference>
<dbReference type="Gene3D" id="3.40.1400.10">
    <property type="entry name" value="Sugar-phosphate isomerase, RpiB/LacA/LacB"/>
    <property type="match status" value="1"/>
</dbReference>
<comment type="similarity">
    <text evidence="1">Belongs to the LacAB/RpiB family.</text>
</comment>
<proteinExistence type="inferred from homology"/>
<evidence type="ECO:0000256" key="3">
    <source>
        <dbReference type="PIRSR" id="PIRSR005384-1"/>
    </source>
</evidence>
<dbReference type="GO" id="GO:0019316">
    <property type="term" value="P:D-allose catabolic process"/>
    <property type="evidence" value="ECO:0007669"/>
    <property type="project" value="TreeGrafter"/>
</dbReference>
<dbReference type="SUPFAM" id="SSF89623">
    <property type="entry name" value="Ribose/Galactose isomerase RpiB/AlsB"/>
    <property type="match status" value="1"/>
</dbReference>
<dbReference type="NCBIfam" id="TIGR00689">
    <property type="entry name" value="rpiB_lacA_lacB"/>
    <property type="match status" value="1"/>
</dbReference>
<dbReference type="Pfam" id="PF02502">
    <property type="entry name" value="LacAB_rpiB"/>
    <property type="match status" value="1"/>
</dbReference>
<organism evidence="5 6">
    <name type="scientific">Candidatus Mediterraneibacter faecigallinarum</name>
    <dbReference type="NCBI Taxonomy" id="2838669"/>
    <lineage>
        <taxon>Bacteria</taxon>
        <taxon>Bacillati</taxon>
        <taxon>Bacillota</taxon>
        <taxon>Clostridia</taxon>
        <taxon>Lachnospirales</taxon>
        <taxon>Lachnospiraceae</taxon>
        <taxon>Mediterraneibacter</taxon>
    </lineage>
</organism>
<sequence length="147" mass="15890">MKIGIGNDHSALELKAEIVEFLKEKGHEVVDYGTYTAESCDYPAYGEAVGRAVASGEVEQGILICGTGLGISLAANKVKGVRAAVCSEPYTAKMARAHNNCNILAFGARVVGAELAKMIVETWLNTEFEGGRHQRRVDMIMEIEDKD</sequence>
<evidence type="ECO:0000256" key="2">
    <source>
        <dbReference type="ARBA" id="ARBA00023235"/>
    </source>
</evidence>
<gene>
    <name evidence="5" type="primary">rpiB</name>
    <name evidence="5" type="ORF">H9757_01585</name>
</gene>